<keyword evidence="2" id="KW-0217">Developmental protein</keyword>
<dbReference type="PROSITE" id="PS50822">
    <property type="entry name" value="PIWI"/>
    <property type="match status" value="1"/>
</dbReference>
<feature type="compositionally biased region" description="Low complexity" evidence="7">
    <location>
        <begin position="41"/>
        <end position="54"/>
    </location>
</feature>
<accession>A0A182JKF9</accession>
<feature type="region of interest" description="Disordered" evidence="7">
    <location>
        <begin position="1"/>
        <end position="79"/>
    </location>
</feature>
<evidence type="ECO:0000256" key="2">
    <source>
        <dbReference type="ARBA" id="ARBA00022473"/>
    </source>
</evidence>
<evidence type="ECO:0000256" key="1">
    <source>
        <dbReference type="ARBA" id="ARBA00004496"/>
    </source>
</evidence>
<dbReference type="PANTHER" id="PTHR22891">
    <property type="entry name" value="EUKARYOTIC TRANSLATION INITIATION FACTOR 2C"/>
    <property type="match status" value="1"/>
</dbReference>
<feature type="domain" description="Piwi" evidence="9">
    <location>
        <begin position="551"/>
        <end position="852"/>
    </location>
</feature>
<evidence type="ECO:0000256" key="4">
    <source>
        <dbReference type="ARBA" id="ARBA00022884"/>
    </source>
</evidence>
<dbReference type="InterPro" id="IPR003100">
    <property type="entry name" value="PAZ_dom"/>
</dbReference>
<dbReference type="STRING" id="41427.A0A182JKF9"/>
<dbReference type="Pfam" id="PF23278">
    <property type="entry name" value="Piwi_N"/>
    <property type="match status" value="1"/>
</dbReference>
<dbReference type="CDD" id="cd02845">
    <property type="entry name" value="PAZ_piwi_like"/>
    <property type="match status" value="1"/>
</dbReference>
<dbReference type="OrthoDB" id="445936at2759"/>
<evidence type="ECO:0000313" key="11">
    <source>
        <dbReference type="Proteomes" id="UP000075880"/>
    </source>
</evidence>
<dbReference type="GO" id="GO:0004521">
    <property type="term" value="F:RNA endonuclease activity"/>
    <property type="evidence" value="ECO:0007669"/>
    <property type="project" value="UniProtKB-ARBA"/>
</dbReference>
<evidence type="ECO:0000256" key="3">
    <source>
        <dbReference type="ARBA" id="ARBA00022490"/>
    </source>
</evidence>
<dbReference type="Gene3D" id="3.40.50.2300">
    <property type="match status" value="1"/>
</dbReference>
<dbReference type="GO" id="GO:0034587">
    <property type="term" value="P:piRNA processing"/>
    <property type="evidence" value="ECO:0007669"/>
    <property type="project" value="UniProtKB-ARBA"/>
</dbReference>
<evidence type="ECO:0000256" key="7">
    <source>
        <dbReference type="SAM" id="MobiDB-lite"/>
    </source>
</evidence>
<protein>
    <recommendedName>
        <fullName evidence="12">Aubergine</fullName>
    </recommendedName>
</protein>
<reference evidence="10" key="2">
    <citation type="submission" date="2022-08" db="UniProtKB">
        <authorList>
            <consortium name="EnsemblMetazoa"/>
        </authorList>
    </citation>
    <scope>IDENTIFICATION</scope>
    <source>
        <strain evidence="10">EBRO</strain>
    </source>
</reference>
<dbReference type="Pfam" id="PF02170">
    <property type="entry name" value="PAZ"/>
    <property type="match status" value="1"/>
</dbReference>
<dbReference type="Gene3D" id="3.30.420.10">
    <property type="entry name" value="Ribonuclease H-like superfamily/Ribonuclease H"/>
    <property type="match status" value="1"/>
</dbReference>
<keyword evidence="3" id="KW-0963">Cytoplasm</keyword>
<sequence length="866" mass="97245">MEQQQPQRGRGRGNLRGAAGVPGRQQPDWKAANPQGGNGRPGEPAAAATGAAPTSSRVCAVQQRSAVGPAGDAPGRGAMRGNRRVEEIVVTRLPNAPTKQGISGTKTVLKTNYFRLVRKEPNKSVFQYRIDFEPVIEDVRLIHELLRVQGPTIGPYIFDGTMLFLYNKLKSEEVELQVKDNRRDTGLYKLKIRHVGTVDMASEKAMMILNLMHRQAMGSLKLLQMNRNFFDPVAKITIPQYGLELYPGYATSIRQHEADIMLCVEITHRVLRTDTCYKTLLDMQRHPPSYKDNFKKALIGSVVMTIYNDKTYKVTDVDFNVTPSSTFSKKDGSNVSFMDYFKQVYNITIRDPRQPMLVSVPSLRMQRAGVTGPIMLVPELCRLTGITEDMKRDFNLMRAIADHTRIGADKRIERLQRFNSRLQDTKESCEVFQYWKTELDRRLVEVPARTLGQESIIFRLDSAGVPAGPEADWSSAFRSNKMFKTVPLQNWYVVCLRGQEGLIKDFLGCMQAAAKTIDFHITHPQTVLVRDDLPNSYAQVLQDLVNKDPQLIMCVVSNDRADRYSAIKKKCCVDRAVPTQVIKARTITPKGGNPRTLMSVATKVIIQLNCKLGGIPWIVKNPLSSVMVVGFDVCHDPKDKSKSYGALVATMYAAGKSPEPRFFSSIEPHARGEELSSFISTNIVKALRSYQKEFGAGVLPRRIIMYRDGVGEGQLSQVVKHEVSAIKGRLADVYANTPEMKAQLTIVVVSKRINSRLFQGGRNPPPGTIVDDIITLPERSDFYLISQTVRQGTVSPTGYNVIYDESGLKADQLQVYTSKQTHLYYNWCGSVAVPAVCQYAHKLAFLTSQYLNKQPHQMLENRLYYL</sequence>
<organism evidence="10">
    <name type="scientific">Anopheles atroparvus</name>
    <name type="common">European mosquito</name>
    <dbReference type="NCBI Taxonomy" id="41427"/>
    <lineage>
        <taxon>Eukaryota</taxon>
        <taxon>Metazoa</taxon>
        <taxon>Ecdysozoa</taxon>
        <taxon>Arthropoda</taxon>
        <taxon>Hexapoda</taxon>
        <taxon>Insecta</taxon>
        <taxon>Pterygota</taxon>
        <taxon>Neoptera</taxon>
        <taxon>Endopterygota</taxon>
        <taxon>Diptera</taxon>
        <taxon>Nematocera</taxon>
        <taxon>Culicoidea</taxon>
        <taxon>Culicidae</taxon>
        <taxon>Anophelinae</taxon>
        <taxon>Anopheles</taxon>
    </lineage>
</organism>
<feature type="domain" description="PAZ" evidence="8">
    <location>
        <begin position="275"/>
        <end position="385"/>
    </location>
</feature>
<dbReference type="InterPro" id="IPR036085">
    <property type="entry name" value="PAZ_dom_sf"/>
</dbReference>
<dbReference type="CDD" id="cd04658">
    <property type="entry name" value="Piwi_piwi-like_Euk"/>
    <property type="match status" value="1"/>
</dbReference>
<comment type="subcellular location">
    <subcellularLocation>
        <location evidence="1">Cytoplasm</location>
    </subcellularLocation>
</comment>
<dbReference type="SMART" id="SM00950">
    <property type="entry name" value="Piwi"/>
    <property type="match status" value="1"/>
</dbReference>
<dbReference type="GO" id="GO:0061157">
    <property type="term" value="P:mRNA destabilization"/>
    <property type="evidence" value="ECO:0007669"/>
    <property type="project" value="UniProtKB-ARBA"/>
</dbReference>
<evidence type="ECO:0000256" key="6">
    <source>
        <dbReference type="ARBA" id="ARBA00038291"/>
    </source>
</evidence>
<evidence type="ECO:0000256" key="5">
    <source>
        <dbReference type="ARBA" id="ARBA00023158"/>
    </source>
</evidence>
<dbReference type="InterPro" id="IPR003165">
    <property type="entry name" value="Piwi"/>
</dbReference>
<name>A0A182JKF9_ANOAO</name>
<keyword evidence="5" id="KW-0943">RNA-mediated gene silencing</keyword>
<proteinExistence type="inferred from homology"/>
<dbReference type="GO" id="GO:0035194">
    <property type="term" value="P:regulatory ncRNA-mediated post-transcriptional gene silencing"/>
    <property type="evidence" value="ECO:0007669"/>
    <property type="project" value="UniProtKB-ARBA"/>
</dbReference>
<dbReference type="InterPro" id="IPR036397">
    <property type="entry name" value="RNaseH_sf"/>
</dbReference>
<evidence type="ECO:0008006" key="12">
    <source>
        <dbReference type="Google" id="ProtNLM"/>
    </source>
</evidence>
<dbReference type="EnsemblMetazoa" id="AATE019740-RA">
    <property type="protein sequence ID" value="AATE019740-PA.1"/>
    <property type="gene ID" value="AATE019740"/>
</dbReference>
<evidence type="ECO:0000259" key="8">
    <source>
        <dbReference type="PROSITE" id="PS50821"/>
    </source>
</evidence>
<dbReference type="EnsemblMetazoa" id="ENSAATROPT013546">
    <property type="protein sequence ID" value="ENSAATROPP012329"/>
    <property type="gene ID" value="ENSAATROPG010999"/>
</dbReference>
<keyword evidence="11" id="KW-1185">Reference proteome</keyword>
<dbReference type="InterPro" id="IPR012337">
    <property type="entry name" value="RNaseH-like_sf"/>
</dbReference>
<evidence type="ECO:0000313" key="10">
    <source>
        <dbReference type="EnsemblMetazoa" id="AATE019740-PA.1"/>
    </source>
</evidence>
<dbReference type="VEuPathDB" id="VectorBase:AATE019740"/>
<evidence type="ECO:0000259" key="9">
    <source>
        <dbReference type="PROSITE" id="PS50822"/>
    </source>
</evidence>
<comment type="similarity">
    <text evidence="6">Belongs to the argonaute family. Piwi subfamily.</text>
</comment>
<keyword evidence="4" id="KW-0694">RNA-binding</keyword>
<dbReference type="GO" id="GO:0003723">
    <property type="term" value="F:RNA binding"/>
    <property type="evidence" value="ECO:0007669"/>
    <property type="project" value="UniProtKB-KW"/>
</dbReference>
<dbReference type="AlphaFoldDB" id="A0A182JKF9"/>
<dbReference type="SUPFAM" id="SSF101690">
    <property type="entry name" value="PAZ domain"/>
    <property type="match status" value="1"/>
</dbReference>
<dbReference type="SUPFAM" id="SSF53098">
    <property type="entry name" value="Ribonuclease H-like"/>
    <property type="match status" value="1"/>
</dbReference>
<dbReference type="FunFam" id="2.170.260.10:FF:000003">
    <property type="entry name" value="Piwi-like RNA-mediated gene silencing 2"/>
    <property type="match status" value="1"/>
</dbReference>
<dbReference type="Proteomes" id="UP000075880">
    <property type="component" value="Unassembled WGS sequence"/>
</dbReference>
<reference evidence="11" key="1">
    <citation type="submission" date="2021-09" db="EMBL/GenBank/DDBJ databases">
        <authorList>
            <consortium name="Infravec"/>
            <person name="Campbell I L."/>
            <person name="Maslen G."/>
            <person name="Yates A."/>
        </authorList>
    </citation>
    <scope>NUCLEOTIDE SEQUENCE [LARGE SCALE GENOMIC DNA]</scope>
    <source>
        <strain evidence="11">Infravec2 EBRE</strain>
    </source>
</reference>
<dbReference type="Gene3D" id="2.170.260.10">
    <property type="entry name" value="paz domain"/>
    <property type="match status" value="1"/>
</dbReference>
<dbReference type="Pfam" id="PF02171">
    <property type="entry name" value="Piwi"/>
    <property type="match status" value="1"/>
</dbReference>
<dbReference type="SMART" id="SM00949">
    <property type="entry name" value="PAZ"/>
    <property type="match status" value="1"/>
</dbReference>
<dbReference type="GO" id="GO:0043186">
    <property type="term" value="C:P granule"/>
    <property type="evidence" value="ECO:0007669"/>
    <property type="project" value="UniProtKB-ARBA"/>
</dbReference>
<dbReference type="PROSITE" id="PS50821">
    <property type="entry name" value="PAZ"/>
    <property type="match status" value="1"/>
</dbReference>